<accession>A0A1X7TYS6</accession>
<name>A0A1X7TYS6_AMPQE</name>
<keyword evidence="1" id="KW-0472">Membrane</keyword>
<dbReference type="EnsemblMetazoa" id="Aqu2.1.20562_001">
    <property type="protein sequence ID" value="Aqu2.1.20562_001"/>
    <property type="gene ID" value="Aqu2.1.20562"/>
</dbReference>
<dbReference type="AlphaFoldDB" id="A0A1X7TYS6"/>
<dbReference type="InterPro" id="IPR032197">
    <property type="entry name" value="Atg7_N"/>
</dbReference>
<feature type="domain" description="Ubiquitin-like modifier-activating enzyme Atg7 N-terminal" evidence="2">
    <location>
        <begin position="3"/>
        <end position="38"/>
    </location>
</feature>
<feature type="transmembrane region" description="Helical" evidence="1">
    <location>
        <begin position="48"/>
        <end position="66"/>
    </location>
</feature>
<evidence type="ECO:0000256" key="1">
    <source>
        <dbReference type="SAM" id="Phobius"/>
    </source>
</evidence>
<dbReference type="InterPro" id="IPR042523">
    <property type="entry name" value="Atg7_N_2"/>
</dbReference>
<dbReference type="Gene3D" id="3.40.140.100">
    <property type="entry name" value="Ubiquitin-like modifier-activating enzyme ATG7 C-terminal domain"/>
    <property type="match status" value="1"/>
</dbReference>
<organism evidence="3">
    <name type="scientific">Amphimedon queenslandica</name>
    <name type="common">Sponge</name>
    <dbReference type="NCBI Taxonomy" id="400682"/>
    <lineage>
        <taxon>Eukaryota</taxon>
        <taxon>Metazoa</taxon>
        <taxon>Porifera</taxon>
        <taxon>Demospongiae</taxon>
        <taxon>Heteroscleromorpha</taxon>
        <taxon>Haplosclerida</taxon>
        <taxon>Niphatidae</taxon>
        <taxon>Amphimedon</taxon>
    </lineage>
</organism>
<protein>
    <recommendedName>
        <fullName evidence="2">Ubiquitin-like modifier-activating enzyme Atg7 N-terminal domain-containing protein</fullName>
    </recommendedName>
</protein>
<sequence>ILNSNLGWPLRNFLYFISHTWGNVLKEVDILCYCGNTQDWKCSNGRFGWWRAWVFLVIVVMMILFLK</sequence>
<dbReference type="Pfam" id="PF16420">
    <property type="entry name" value="ATG7_N"/>
    <property type="match status" value="1"/>
</dbReference>
<evidence type="ECO:0000313" key="3">
    <source>
        <dbReference type="EnsemblMetazoa" id="Aqu2.1.20562_001"/>
    </source>
</evidence>
<dbReference type="InParanoid" id="A0A1X7TYS6"/>
<keyword evidence="1" id="KW-1133">Transmembrane helix</keyword>
<reference evidence="3" key="1">
    <citation type="submission" date="2017-05" db="UniProtKB">
        <authorList>
            <consortium name="EnsemblMetazoa"/>
        </authorList>
    </citation>
    <scope>IDENTIFICATION</scope>
</reference>
<evidence type="ECO:0000259" key="2">
    <source>
        <dbReference type="Pfam" id="PF16420"/>
    </source>
</evidence>
<proteinExistence type="predicted"/>
<keyword evidence="1" id="KW-0812">Transmembrane</keyword>